<keyword evidence="5 7" id="KW-0472">Membrane</keyword>
<protein>
    <submittedName>
        <fullName evidence="9">Transmembrane and coiled-coil domain-containing protein 4</fullName>
    </submittedName>
</protein>
<accession>A0AAJ7WHH9</accession>
<dbReference type="Proteomes" id="UP000694867">
    <property type="component" value="Unplaced"/>
</dbReference>
<feature type="compositionally biased region" description="Polar residues" evidence="6">
    <location>
        <begin position="498"/>
        <end position="519"/>
    </location>
</feature>
<feature type="compositionally biased region" description="Low complexity" evidence="6">
    <location>
        <begin position="480"/>
        <end position="497"/>
    </location>
</feature>
<organism evidence="8 9">
    <name type="scientific">Galendromus occidentalis</name>
    <name type="common">western predatory mite</name>
    <dbReference type="NCBI Taxonomy" id="34638"/>
    <lineage>
        <taxon>Eukaryota</taxon>
        <taxon>Metazoa</taxon>
        <taxon>Ecdysozoa</taxon>
        <taxon>Arthropoda</taxon>
        <taxon>Chelicerata</taxon>
        <taxon>Arachnida</taxon>
        <taxon>Acari</taxon>
        <taxon>Parasitiformes</taxon>
        <taxon>Mesostigmata</taxon>
        <taxon>Gamasina</taxon>
        <taxon>Phytoseioidea</taxon>
        <taxon>Phytoseiidae</taxon>
        <taxon>Typhlodrominae</taxon>
        <taxon>Galendromus</taxon>
    </lineage>
</organism>
<name>A0AAJ7WHH9_9ACAR</name>
<keyword evidence="8" id="KW-1185">Reference proteome</keyword>
<sequence length="540" mass="58253">MVALVSGEISGSYEPYFKILKEEPEIRGDFSVFVKDLILFSVKDGVYDARSRVCIHYVAMKLALPISVVDAAERSLVQCLSTERAKSSSADGEETSRRDRTKKIKRYLMIGIATVGGGAVLGLTGGLAAPLVAAGAGAFIGGAGAAVLGSAAGVAVISSIMGLAGAGLTGYKMNKRLGEIEEFAFEELTKGQELHVTIAISGWISSDNFSGAMLEWRRMLFSREQYVLRYESKYLLDLGTAIDYLYAFAVSMAAQEALKYTVLSGLIAAIAWPAALISVAGVIDNPWGVCQRRSAQVGRHLAEVLIQRQQGNRPVTLIGFSLGARVIYYCLKELARRQTCEGIVENAVLLGAPVPAKTADWASFKRVVAGSIVNGYCRGDWLLKFVYRTSSACINIAGLQPINWSDRRMRNLDLSDVITGHMDYYDKIDQILDVIGIGTKSGDRRKRSSAGRGPRSEKPRPQSLPDLRSSALETSQSAPSVSGYSSLYNLSSGLGSSRKQASSNFSFTASTQSLSRTSRCIESETTLSDFSEIGDELGKL</sequence>
<evidence type="ECO:0000256" key="5">
    <source>
        <dbReference type="ARBA" id="ARBA00023136"/>
    </source>
</evidence>
<evidence type="ECO:0000256" key="4">
    <source>
        <dbReference type="ARBA" id="ARBA00022989"/>
    </source>
</evidence>
<dbReference type="InterPro" id="IPR029058">
    <property type="entry name" value="AB_hydrolase_fold"/>
</dbReference>
<feature type="transmembrane region" description="Helical" evidence="7">
    <location>
        <begin position="139"/>
        <end position="166"/>
    </location>
</feature>
<evidence type="ECO:0000256" key="3">
    <source>
        <dbReference type="ARBA" id="ARBA00022692"/>
    </source>
</evidence>
<proteinExistence type="inferred from homology"/>
<dbReference type="RefSeq" id="XP_028967037.1">
    <property type="nucleotide sequence ID" value="XM_029111204.1"/>
</dbReference>
<evidence type="ECO:0000256" key="1">
    <source>
        <dbReference type="ARBA" id="ARBA00004141"/>
    </source>
</evidence>
<evidence type="ECO:0000313" key="8">
    <source>
        <dbReference type="Proteomes" id="UP000694867"/>
    </source>
</evidence>
<dbReference type="Pfam" id="PF05277">
    <property type="entry name" value="DUF726"/>
    <property type="match status" value="1"/>
</dbReference>
<keyword evidence="4 7" id="KW-1133">Transmembrane helix</keyword>
<evidence type="ECO:0000256" key="6">
    <source>
        <dbReference type="SAM" id="MobiDB-lite"/>
    </source>
</evidence>
<evidence type="ECO:0000313" key="9">
    <source>
        <dbReference type="RefSeq" id="XP_028967037.1"/>
    </source>
</evidence>
<feature type="transmembrane region" description="Helical" evidence="7">
    <location>
        <begin position="260"/>
        <end position="283"/>
    </location>
</feature>
<keyword evidence="3 7" id="KW-0812">Transmembrane</keyword>
<dbReference type="PANTHER" id="PTHR17920">
    <property type="entry name" value="TRANSMEMBRANE AND COILED-COIL DOMAIN-CONTAINING PROTEIN 4 TMCO4"/>
    <property type="match status" value="1"/>
</dbReference>
<evidence type="ECO:0000256" key="7">
    <source>
        <dbReference type="SAM" id="Phobius"/>
    </source>
</evidence>
<evidence type="ECO:0000256" key="2">
    <source>
        <dbReference type="ARBA" id="ARBA00009824"/>
    </source>
</evidence>
<dbReference type="KEGG" id="goe:100909244"/>
<dbReference type="SUPFAM" id="SSF53474">
    <property type="entry name" value="alpha/beta-Hydrolases"/>
    <property type="match status" value="1"/>
</dbReference>
<dbReference type="GeneID" id="100909244"/>
<dbReference type="InterPro" id="IPR007941">
    <property type="entry name" value="DUF726"/>
</dbReference>
<dbReference type="PANTHER" id="PTHR17920:SF3">
    <property type="entry name" value="TRANSMEMBRANE AND COILED-COIL DOMAIN-CONTAINING PROTEIN 4"/>
    <property type="match status" value="1"/>
</dbReference>
<comment type="similarity">
    <text evidence="2">Belongs to the TMCO4 family.</text>
</comment>
<feature type="transmembrane region" description="Helical" evidence="7">
    <location>
        <begin position="107"/>
        <end position="133"/>
    </location>
</feature>
<feature type="region of interest" description="Disordered" evidence="6">
    <location>
        <begin position="441"/>
        <end position="519"/>
    </location>
</feature>
<gene>
    <name evidence="9" type="primary">LOC100909244</name>
</gene>
<comment type="subcellular location">
    <subcellularLocation>
        <location evidence="1">Membrane</location>
        <topology evidence="1">Multi-pass membrane protein</topology>
    </subcellularLocation>
</comment>
<dbReference type="Gene3D" id="3.40.50.1820">
    <property type="entry name" value="alpha/beta hydrolase"/>
    <property type="match status" value="1"/>
</dbReference>
<reference evidence="9" key="1">
    <citation type="submission" date="2025-08" db="UniProtKB">
        <authorList>
            <consortium name="RefSeq"/>
        </authorList>
    </citation>
    <scope>IDENTIFICATION</scope>
</reference>
<dbReference type="GO" id="GO:0016020">
    <property type="term" value="C:membrane"/>
    <property type="evidence" value="ECO:0007669"/>
    <property type="project" value="UniProtKB-SubCell"/>
</dbReference>
<dbReference type="AlphaFoldDB" id="A0AAJ7WHH9"/>